<protein>
    <submittedName>
        <fullName evidence="1">Uncharacterized protein</fullName>
    </submittedName>
</protein>
<name>A0A7C9EZV9_OPUST</name>
<accession>A0A7C9EZV9</accession>
<sequence length="109" mass="12068">MDKALHGAQRILDKPSSVHLRCSDTSLLLPRVIIGVKDAIAEQLSKPLPVVLALGKVLELSLENVFDLNRVRGHNALKPTKQPPNPITPPTFVQSLGIPIMHFMIMEYK</sequence>
<reference evidence="1" key="2">
    <citation type="submission" date="2020-07" db="EMBL/GenBank/DDBJ databases">
        <authorList>
            <person name="Vera ALvarez R."/>
            <person name="Arias-Moreno D.M."/>
            <person name="Jimenez-Jacinto V."/>
            <person name="Jimenez-Bremont J.F."/>
            <person name="Swaminathan K."/>
            <person name="Moose S.P."/>
            <person name="Guerrero-Gonzalez M.L."/>
            <person name="Marino-Ramirez L."/>
            <person name="Landsman D."/>
            <person name="Rodriguez-Kessler M."/>
            <person name="Delgado-Sanchez P."/>
        </authorList>
    </citation>
    <scope>NUCLEOTIDE SEQUENCE</scope>
    <source>
        <tissue evidence="1">Cladode</tissue>
    </source>
</reference>
<evidence type="ECO:0000313" key="1">
    <source>
        <dbReference type="EMBL" id="MBA4671029.1"/>
    </source>
</evidence>
<dbReference type="AlphaFoldDB" id="A0A7C9EZV9"/>
<organism evidence="1">
    <name type="scientific">Opuntia streptacantha</name>
    <name type="common">Prickly pear cactus</name>
    <name type="synonym">Opuntia cardona</name>
    <dbReference type="NCBI Taxonomy" id="393608"/>
    <lineage>
        <taxon>Eukaryota</taxon>
        <taxon>Viridiplantae</taxon>
        <taxon>Streptophyta</taxon>
        <taxon>Embryophyta</taxon>
        <taxon>Tracheophyta</taxon>
        <taxon>Spermatophyta</taxon>
        <taxon>Magnoliopsida</taxon>
        <taxon>eudicotyledons</taxon>
        <taxon>Gunneridae</taxon>
        <taxon>Pentapetalae</taxon>
        <taxon>Caryophyllales</taxon>
        <taxon>Cactineae</taxon>
        <taxon>Cactaceae</taxon>
        <taxon>Opuntioideae</taxon>
        <taxon>Opuntia</taxon>
    </lineage>
</organism>
<proteinExistence type="predicted"/>
<dbReference type="EMBL" id="GISG01249409">
    <property type="protein sequence ID" value="MBA4671029.1"/>
    <property type="molecule type" value="Transcribed_RNA"/>
</dbReference>
<reference evidence="1" key="1">
    <citation type="journal article" date="2013" name="J. Plant Res.">
        <title>Effect of fungi and light on seed germination of three Opuntia species from semiarid lands of central Mexico.</title>
        <authorList>
            <person name="Delgado-Sanchez P."/>
            <person name="Jimenez-Bremont J.F."/>
            <person name="Guerrero-Gonzalez Mde L."/>
            <person name="Flores J."/>
        </authorList>
    </citation>
    <scope>NUCLEOTIDE SEQUENCE</scope>
    <source>
        <tissue evidence="1">Cladode</tissue>
    </source>
</reference>